<dbReference type="Gene3D" id="3.90.550.10">
    <property type="entry name" value="Spore Coat Polysaccharide Biosynthesis Protein SpsA, Chain A"/>
    <property type="match status" value="1"/>
</dbReference>
<dbReference type="InterPro" id="IPR002495">
    <property type="entry name" value="Glyco_trans_8"/>
</dbReference>
<name>A0ABV1FSB0_9BACT</name>
<accession>A0ABV1FSB0</accession>
<dbReference type="SUPFAM" id="SSF53448">
    <property type="entry name" value="Nucleotide-diphospho-sugar transferases"/>
    <property type="match status" value="1"/>
</dbReference>
<proteinExistence type="predicted"/>
<dbReference type="RefSeq" id="WP_215760334.1">
    <property type="nucleotide sequence ID" value="NZ_JAHKBE010000039.1"/>
</dbReference>
<dbReference type="EC" id="2.-.-.-" evidence="4"/>
<evidence type="ECO:0000313" key="5">
    <source>
        <dbReference type="Proteomes" id="UP001487296"/>
    </source>
</evidence>
<dbReference type="EMBL" id="JBBNFP010000038">
    <property type="protein sequence ID" value="MEQ2487255.1"/>
    <property type="molecule type" value="Genomic_DNA"/>
</dbReference>
<dbReference type="PANTHER" id="PTHR13778:SF47">
    <property type="entry name" value="LIPOPOLYSACCHARIDE 1,3-GALACTOSYLTRANSFERASE"/>
    <property type="match status" value="1"/>
</dbReference>
<keyword evidence="2 4" id="KW-0808">Transferase</keyword>
<keyword evidence="1" id="KW-0328">Glycosyltransferase</keyword>
<dbReference type="GO" id="GO:0016740">
    <property type="term" value="F:transferase activity"/>
    <property type="evidence" value="ECO:0007669"/>
    <property type="project" value="UniProtKB-KW"/>
</dbReference>
<dbReference type="PANTHER" id="PTHR13778">
    <property type="entry name" value="GLYCOSYLTRANSFERASE 8 DOMAIN-CONTAINING PROTEIN"/>
    <property type="match status" value="1"/>
</dbReference>
<dbReference type="Pfam" id="PF01501">
    <property type="entry name" value="Glyco_transf_8"/>
    <property type="match status" value="1"/>
</dbReference>
<organism evidence="4 5">
    <name type="scientific">Hallella faecis</name>
    <dbReference type="NCBI Taxonomy" id="2841596"/>
    <lineage>
        <taxon>Bacteria</taxon>
        <taxon>Pseudomonadati</taxon>
        <taxon>Bacteroidota</taxon>
        <taxon>Bacteroidia</taxon>
        <taxon>Bacteroidales</taxon>
        <taxon>Prevotellaceae</taxon>
        <taxon>Hallella</taxon>
    </lineage>
</organism>
<evidence type="ECO:0000256" key="2">
    <source>
        <dbReference type="ARBA" id="ARBA00022679"/>
    </source>
</evidence>
<dbReference type="InterPro" id="IPR050748">
    <property type="entry name" value="Glycosyltrans_8_dom-fam"/>
</dbReference>
<dbReference type="CDD" id="cd04194">
    <property type="entry name" value="GT8_A4GalT_like"/>
    <property type="match status" value="1"/>
</dbReference>
<dbReference type="Proteomes" id="UP001487296">
    <property type="component" value="Unassembled WGS sequence"/>
</dbReference>
<evidence type="ECO:0000256" key="3">
    <source>
        <dbReference type="ARBA" id="ARBA00022723"/>
    </source>
</evidence>
<evidence type="ECO:0000256" key="1">
    <source>
        <dbReference type="ARBA" id="ARBA00022676"/>
    </source>
</evidence>
<comment type="caution">
    <text evidence="4">The sequence shown here is derived from an EMBL/GenBank/DDBJ whole genome shotgun (WGS) entry which is preliminary data.</text>
</comment>
<evidence type="ECO:0000313" key="4">
    <source>
        <dbReference type="EMBL" id="MEQ2487255.1"/>
    </source>
</evidence>
<reference evidence="4 5" key="1">
    <citation type="submission" date="2024-04" db="EMBL/GenBank/DDBJ databases">
        <title>Human intestinal bacterial collection.</title>
        <authorList>
            <person name="Pauvert C."/>
            <person name="Hitch T.C.A."/>
            <person name="Clavel T."/>
        </authorList>
    </citation>
    <scope>NUCLEOTIDE SEQUENCE [LARGE SCALE GENOMIC DNA]</scope>
    <source>
        <strain evidence="4 5">CLA-AA-H145</strain>
    </source>
</reference>
<keyword evidence="3" id="KW-0479">Metal-binding</keyword>
<sequence>MINVALCTDNNYASHCAICVTSILENNKKSDCCVYIITDGLSEENTSRFKQLSNVYAKPIRVIKADISGYEKLPVTNHLGRSMYFRFLLPDIVDGDKVLYLDCDIIVRHSLEELFDVNLDGVACGVVEDQNGDDLRLHNPIMMFSRYFNSGVLLMNLDYWRQYSVAQQLIEWIKIRKTVLMCPDQDALNVVLENRVVFLDYKYNFQQGMYNDKLVWLRADKWPSVIRDRKDPIIVHFTAGEKPWHKDCAHPLLSDYDYYMSLYPFLAEEKTLGHKWYFYLVESVINKLKGCYHWYRRKNGMIVNEV</sequence>
<dbReference type="InterPro" id="IPR029044">
    <property type="entry name" value="Nucleotide-diphossugar_trans"/>
</dbReference>
<protein>
    <submittedName>
        <fullName evidence="4">Glycosyltransferase family 8 protein</fullName>
        <ecNumber evidence="4">2.-.-.-</ecNumber>
    </submittedName>
</protein>
<gene>
    <name evidence="4" type="ORF">AAAT34_09360</name>
</gene>
<keyword evidence="5" id="KW-1185">Reference proteome</keyword>